<dbReference type="InterPro" id="IPR018097">
    <property type="entry name" value="EGF_Ca-bd_CS"/>
</dbReference>
<dbReference type="Proteomes" id="UP000287033">
    <property type="component" value="Unassembled WGS sequence"/>
</dbReference>
<dbReference type="CDD" id="cd00054">
    <property type="entry name" value="EGF_CA"/>
    <property type="match status" value="2"/>
</dbReference>
<dbReference type="InterPro" id="IPR000152">
    <property type="entry name" value="EGF-type_Asp/Asn_hydroxyl_site"/>
</dbReference>
<dbReference type="InterPro" id="IPR049883">
    <property type="entry name" value="NOTCH1_EGF-like"/>
</dbReference>
<keyword evidence="2" id="KW-1003">Cell membrane</keyword>
<feature type="transmembrane region" description="Helical" evidence="11">
    <location>
        <begin position="676"/>
        <end position="701"/>
    </location>
</feature>
<evidence type="ECO:0000256" key="1">
    <source>
        <dbReference type="ARBA" id="ARBA00004236"/>
    </source>
</evidence>
<dbReference type="InterPro" id="IPR000742">
    <property type="entry name" value="EGF"/>
</dbReference>
<feature type="domain" description="EGF-like" evidence="12">
    <location>
        <begin position="459"/>
        <end position="498"/>
    </location>
</feature>
<keyword evidence="6 11" id="KW-0472">Membrane</keyword>
<keyword evidence="14" id="KW-1185">Reference proteome</keyword>
<evidence type="ECO:0000256" key="9">
    <source>
        <dbReference type="PROSITE-ProRule" id="PRU00076"/>
    </source>
</evidence>
<dbReference type="AlphaFoldDB" id="A0A401S4D6"/>
<evidence type="ECO:0000256" key="8">
    <source>
        <dbReference type="ARBA" id="ARBA00023180"/>
    </source>
</evidence>
<evidence type="ECO:0000256" key="7">
    <source>
        <dbReference type="ARBA" id="ARBA00023157"/>
    </source>
</evidence>
<feature type="compositionally biased region" description="Polar residues" evidence="10">
    <location>
        <begin position="79"/>
        <end position="89"/>
    </location>
</feature>
<organism evidence="13 14">
    <name type="scientific">Chiloscyllium punctatum</name>
    <name type="common">Brownbanded bambooshark</name>
    <name type="synonym">Hemiscyllium punctatum</name>
    <dbReference type="NCBI Taxonomy" id="137246"/>
    <lineage>
        <taxon>Eukaryota</taxon>
        <taxon>Metazoa</taxon>
        <taxon>Chordata</taxon>
        <taxon>Craniata</taxon>
        <taxon>Vertebrata</taxon>
        <taxon>Chondrichthyes</taxon>
        <taxon>Elasmobranchii</taxon>
        <taxon>Galeomorphii</taxon>
        <taxon>Galeoidea</taxon>
        <taxon>Orectolobiformes</taxon>
        <taxon>Hemiscylliidae</taxon>
        <taxon>Chiloscyllium</taxon>
    </lineage>
</organism>
<dbReference type="InterPro" id="IPR001881">
    <property type="entry name" value="EGF-like_Ca-bd_dom"/>
</dbReference>
<name>A0A401S4D6_CHIPU</name>
<feature type="disulfide bond" evidence="9">
    <location>
        <begin position="447"/>
        <end position="456"/>
    </location>
</feature>
<dbReference type="STRING" id="137246.A0A401S4D6"/>
<dbReference type="SMART" id="SM00181">
    <property type="entry name" value="EGF"/>
    <property type="match status" value="3"/>
</dbReference>
<evidence type="ECO:0000256" key="3">
    <source>
        <dbReference type="ARBA" id="ARBA00022536"/>
    </source>
</evidence>
<dbReference type="PROSITE" id="PS01186">
    <property type="entry name" value="EGF_2"/>
    <property type="match status" value="1"/>
</dbReference>
<feature type="non-terminal residue" evidence="13">
    <location>
        <position position="1"/>
    </location>
</feature>
<feature type="domain" description="EGF-like" evidence="12">
    <location>
        <begin position="420"/>
        <end position="457"/>
    </location>
</feature>
<feature type="region of interest" description="Disordered" evidence="10">
    <location>
        <begin position="266"/>
        <end position="290"/>
    </location>
</feature>
<reference evidence="13 14" key="1">
    <citation type="journal article" date="2018" name="Nat. Ecol. Evol.">
        <title>Shark genomes provide insights into elasmobranch evolution and the origin of vertebrates.</title>
        <authorList>
            <person name="Hara Y"/>
            <person name="Yamaguchi K"/>
            <person name="Onimaru K"/>
            <person name="Kadota M"/>
            <person name="Koyanagi M"/>
            <person name="Keeley SD"/>
            <person name="Tatsumi K"/>
            <person name="Tanaka K"/>
            <person name="Motone F"/>
            <person name="Kageyama Y"/>
            <person name="Nozu R"/>
            <person name="Adachi N"/>
            <person name="Nishimura O"/>
            <person name="Nakagawa R"/>
            <person name="Tanegashima C"/>
            <person name="Kiyatake I"/>
            <person name="Matsumoto R"/>
            <person name="Murakumo K"/>
            <person name="Nishida K"/>
            <person name="Terakita A"/>
            <person name="Kuratani S"/>
            <person name="Sato K"/>
            <person name="Hyodo S Kuraku.S."/>
        </authorList>
    </citation>
    <scope>NUCLEOTIDE SEQUENCE [LARGE SCALE GENOMIC DNA]</scope>
</reference>
<dbReference type="SUPFAM" id="SSF57196">
    <property type="entry name" value="EGF/Laminin"/>
    <property type="match status" value="1"/>
</dbReference>
<dbReference type="OrthoDB" id="9946171at2759"/>
<keyword evidence="11" id="KW-1133">Transmembrane helix</keyword>
<comment type="caution">
    <text evidence="9">Lacks conserved residue(s) required for the propagation of feature annotation.</text>
</comment>
<protein>
    <recommendedName>
        <fullName evidence="12">EGF-like domain-containing protein</fullName>
    </recommendedName>
</protein>
<keyword evidence="7 9" id="KW-1015">Disulfide bond</keyword>
<dbReference type="GO" id="GO:0005886">
    <property type="term" value="C:plasma membrane"/>
    <property type="evidence" value="ECO:0007669"/>
    <property type="project" value="UniProtKB-SubCell"/>
</dbReference>
<feature type="compositionally biased region" description="Polar residues" evidence="10">
    <location>
        <begin position="99"/>
        <end position="118"/>
    </location>
</feature>
<evidence type="ECO:0000256" key="6">
    <source>
        <dbReference type="ARBA" id="ARBA00023136"/>
    </source>
</evidence>
<evidence type="ECO:0000256" key="2">
    <source>
        <dbReference type="ARBA" id="ARBA00022475"/>
    </source>
</evidence>
<evidence type="ECO:0000256" key="10">
    <source>
        <dbReference type="SAM" id="MobiDB-lite"/>
    </source>
</evidence>
<dbReference type="PROSITE" id="PS01187">
    <property type="entry name" value="EGF_CA"/>
    <property type="match status" value="1"/>
</dbReference>
<comment type="subcellular location">
    <subcellularLocation>
        <location evidence="1">Cell membrane</location>
    </subcellularLocation>
</comment>
<dbReference type="PROSITE" id="PS50026">
    <property type="entry name" value="EGF_3"/>
    <property type="match status" value="2"/>
</dbReference>
<dbReference type="EMBL" id="BEZZ01000079">
    <property type="protein sequence ID" value="GCC25199.1"/>
    <property type="molecule type" value="Genomic_DNA"/>
</dbReference>
<feature type="compositionally biased region" description="Polar residues" evidence="10">
    <location>
        <begin position="8"/>
        <end position="62"/>
    </location>
</feature>
<dbReference type="OMA" id="RYSCIYT"/>
<dbReference type="SUPFAM" id="SSF57184">
    <property type="entry name" value="Growth factor receptor domain"/>
    <property type="match status" value="1"/>
</dbReference>
<feature type="region of interest" description="Disordered" evidence="10">
    <location>
        <begin position="1"/>
        <end position="118"/>
    </location>
</feature>
<dbReference type="Pfam" id="PF07645">
    <property type="entry name" value="EGF_CA"/>
    <property type="match status" value="1"/>
</dbReference>
<dbReference type="PROSITE" id="PS00022">
    <property type="entry name" value="EGF_1"/>
    <property type="match status" value="1"/>
</dbReference>
<keyword evidence="5" id="KW-0677">Repeat</keyword>
<proteinExistence type="predicted"/>
<dbReference type="SMART" id="SM00179">
    <property type="entry name" value="EGF_CA"/>
    <property type="match status" value="1"/>
</dbReference>
<evidence type="ECO:0000256" key="4">
    <source>
        <dbReference type="ARBA" id="ARBA00022729"/>
    </source>
</evidence>
<keyword evidence="4" id="KW-0732">Signal</keyword>
<accession>A0A401S4D6</accession>
<keyword evidence="8" id="KW-0325">Glycoprotein</keyword>
<evidence type="ECO:0000256" key="5">
    <source>
        <dbReference type="ARBA" id="ARBA00022737"/>
    </source>
</evidence>
<evidence type="ECO:0000313" key="14">
    <source>
        <dbReference type="Proteomes" id="UP000287033"/>
    </source>
</evidence>
<feature type="compositionally biased region" description="Low complexity" evidence="10">
    <location>
        <begin position="63"/>
        <end position="78"/>
    </location>
</feature>
<keyword evidence="11" id="KW-0812">Transmembrane</keyword>
<sequence>SLNDSERWSSSPNVSESTLVSGQNDTESSTNTSLDDSKSFLDSTSNNYENPLSSSLSSYEILNTTTNSSEETTPSHSTLMSMDFNNVTHGSDAVKSPDIPSSESVDTQTNESRSTSHSILISDVETITALTGTSHSLPRITDDVLTTTGLSEIYNITNLLGTALSSVQSDSEDIVNDFTELSSNFTATNSSKLGLVQTGTNGFPKTQFAKTTTSTTLRSVLPERTTDSPRTLLPLTTNDYLSFSTMEAPIRGAGRTSSAPVILTSRPHSERHTTISHVPTDTPKPELTSTTEGTFTTIWASPTVFMSTSTEDKGPERTKSTTAIMKTSESVSTRTSVSLKFLTSTRSSTSTRTSAIAKTSISATMLTSTKVSESTTITPIRTLTSTKPHSTKESITSEPTVSTVIQVISTSIPETSTVSAANLCISNPCLNGGTCISHCNKCKKCVCPSNWQGVNCSKDVDECRSNPCPSRAQCINNLGSFTCKCYPGYYLEKGARCTLAKTFAGVFYSGNKSHVSRIQDIESEILKMVNASLYSLNGYYTSVIADLSETEDSVSVLNMFVLPANVTGREVLSSVQNYIERCRSKTGSCQFVMNYQLSYKAEKLCSLKVPECDNATAECFDHDGIADCQCKDGYFKYNTMDPSCRACDDGYKRENGTCAPCMFGFGGFNCKNPYKLITVVIAAAGGGLLLILGIALTITCCRRDKNDISKLIFKSADFQRSPYAEFPKNPRISVEWGRETIEMQENGSTKNLLQMTDVYYSSGLRGSEVERNGLHPYSGLPGSRYSCIYTGQYNPSFSSEESRRRDYF</sequence>
<comment type="caution">
    <text evidence="13">The sequence shown here is derived from an EMBL/GenBank/DDBJ whole genome shotgun (WGS) entry which is preliminary data.</text>
</comment>
<dbReference type="Gene3D" id="2.10.25.10">
    <property type="entry name" value="Laminin"/>
    <property type="match status" value="2"/>
</dbReference>
<dbReference type="PANTHER" id="PTHR24037:SF3">
    <property type="entry name" value="PROTEIN HEG HOMOLOG 1"/>
    <property type="match status" value="1"/>
</dbReference>
<dbReference type="FunFam" id="2.10.25.10:FF:000038">
    <property type="entry name" value="Fibrillin 2"/>
    <property type="match status" value="1"/>
</dbReference>
<dbReference type="InterPro" id="IPR009030">
    <property type="entry name" value="Growth_fac_rcpt_cys_sf"/>
</dbReference>
<keyword evidence="3 9" id="KW-0245">EGF-like domain</keyword>
<evidence type="ECO:0000259" key="12">
    <source>
        <dbReference type="PROSITE" id="PS50026"/>
    </source>
</evidence>
<dbReference type="PROSITE" id="PS00010">
    <property type="entry name" value="ASX_HYDROXYL"/>
    <property type="match status" value="1"/>
</dbReference>
<dbReference type="PANTHER" id="PTHR24037">
    <property type="entry name" value="HEART DEVELOPMENT PROTEIN WITH EGF-LIKE DOMAINS 1"/>
    <property type="match status" value="1"/>
</dbReference>
<gene>
    <name evidence="13" type="ORF">chiPu_0003606</name>
</gene>
<evidence type="ECO:0000256" key="11">
    <source>
        <dbReference type="SAM" id="Phobius"/>
    </source>
</evidence>
<dbReference type="GO" id="GO:0005509">
    <property type="term" value="F:calcium ion binding"/>
    <property type="evidence" value="ECO:0007669"/>
    <property type="project" value="InterPro"/>
</dbReference>
<evidence type="ECO:0000313" key="13">
    <source>
        <dbReference type="EMBL" id="GCC25199.1"/>
    </source>
</evidence>